<dbReference type="PROSITE" id="PS50943">
    <property type="entry name" value="HTH_CROC1"/>
    <property type="match status" value="1"/>
</dbReference>
<dbReference type="SMART" id="SM00530">
    <property type="entry name" value="HTH_XRE"/>
    <property type="match status" value="1"/>
</dbReference>
<accession>A0AAU2VWB2</accession>
<reference evidence="4" key="1">
    <citation type="submission" date="2022-10" db="EMBL/GenBank/DDBJ databases">
        <title>The complete genomes of actinobacterial strains from the NBC collection.</title>
        <authorList>
            <person name="Joergensen T.S."/>
            <person name="Alvarez Arevalo M."/>
            <person name="Sterndorff E.B."/>
            <person name="Faurdal D."/>
            <person name="Vuksanovic O."/>
            <person name="Mourched A.-S."/>
            <person name="Charusanti P."/>
            <person name="Shaw S."/>
            <person name="Blin K."/>
            <person name="Weber T."/>
        </authorList>
    </citation>
    <scope>NUCLEOTIDE SEQUENCE</scope>
    <source>
        <strain evidence="4">NBC_00008</strain>
    </source>
</reference>
<dbReference type="Pfam" id="PF06114">
    <property type="entry name" value="Peptidase_M78"/>
    <property type="match status" value="1"/>
</dbReference>
<protein>
    <submittedName>
        <fullName evidence="4">ImmA/IrrE family metallo-endopeptidase</fullName>
    </submittedName>
</protein>
<dbReference type="InterPro" id="IPR010982">
    <property type="entry name" value="Lambda_DNA-bd_dom_sf"/>
</dbReference>
<comment type="similarity">
    <text evidence="1">Belongs to the short-chain fatty acyl-CoA assimilation regulator (ScfR) family.</text>
</comment>
<dbReference type="PANTHER" id="PTHR43236">
    <property type="entry name" value="ANTITOXIN HIGA1"/>
    <property type="match status" value="1"/>
</dbReference>
<dbReference type="EMBL" id="CP108313">
    <property type="protein sequence ID" value="WTW71641.1"/>
    <property type="molecule type" value="Genomic_DNA"/>
</dbReference>
<dbReference type="GO" id="GO:0003677">
    <property type="term" value="F:DNA binding"/>
    <property type="evidence" value="ECO:0007669"/>
    <property type="project" value="InterPro"/>
</dbReference>
<name>A0AAU2VWB2_9ACTN</name>
<dbReference type="InterPro" id="IPR001387">
    <property type="entry name" value="Cro/C1-type_HTH"/>
</dbReference>
<dbReference type="AlphaFoldDB" id="A0AAU2VWB2"/>
<dbReference type="InterPro" id="IPR052345">
    <property type="entry name" value="Rad_response_metalloprotease"/>
</dbReference>
<gene>
    <name evidence="4" type="ORF">OG398_26995</name>
</gene>
<evidence type="ECO:0000313" key="4">
    <source>
        <dbReference type="EMBL" id="WTW71641.1"/>
    </source>
</evidence>
<proteinExistence type="inferred from homology"/>
<evidence type="ECO:0000256" key="1">
    <source>
        <dbReference type="ARBA" id="ARBA00007227"/>
    </source>
</evidence>
<feature type="region of interest" description="Disordered" evidence="2">
    <location>
        <begin position="331"/>
        <end position="350"/>
    </location>
</feature>
<evidence type="ECO:0000259" key="3">
    <source>
        <dbReference type="PROSITE" id="PS50943"/>
    </source>
</evidence>
<dbReference type="Gene3D" id="1.10.260.40">
    <property type="entry name" value="lambda repressor-like DNA-binding domains"/>
    <property type="match status" value="1"/>
</dbReference>
<sequence length="350" mass="38198">MTVIPAFTGRRLVLARHRRRMTLAALARASKLTTHSLTHFENRLKYPSPQSLDRLAGALDVTPEFLLAPPPQQILPEMMSLRSPTRLTARKRNSAVAVAELTAALVAWIETHLWLPCPNLPSWPRLDPEHAAEALRAHWQMGDAPSGELTPLLEANGIRIFALPTDCGDVGAFSTRQSGTPFVFLPAHLDGDQARQHLAHELGQLVLGHSRPGHRDSRAAAMQFASAFLMPRTAVVAAMLRTATPERLTAAASAWGVPTSAVLHRLHDLELLPEWSHRSTIERLGDEAPLCKQPGATSVERSYLLPKAVAHLRRRGLPVDSVAELTALRPDDPPRWSTMISPAAPGSAGK</sequence>
<dbReference type="Pfam" id="PF13560">
    <property type="entry name" value="HTH_31"/>
    <property type="match status" value="1"/>
</dbReference>
<organism evidence="4">
    <name type="scientific">Streptomyces sp. NBC_00008</name>
    <dbReference type="NCBI Taxonomy" id="2903610"/>
    <lineage>
        <taxon>Bacteria</taxon>
        <taxon>Bacillati</taxon>
        <taxon>Actinomycetota</taxon>
        <taxon>Actinomycetes</taxon>
        <taxon>Kitasatosporales</taxon>
        <taxon>Streptomycetaceae</taxon>
        <taxon>Streptomyces</taxon>
    </lineage>
</organism>
<dbReference type="InterPro" id="IPR010359">
    <property type="entry name" value="IrrE_HExxH"/>
</dbReference>
<dbReference type="SUPFAM" id="SSF47413">
    <property type="entry name" value="lambda repressor-like DNA-binding domains"/>
    <property type="match status" value="1"/>
</dbReference>
<evidence type="ECO:0000256" key="2">
    <source>
        <dbReference type="SAM" id="MobiDB-lite"/>
    </source>
</evidence>
<dbReference type="CDD" id="cd00093">
    <property type="entry name" value="HTH_XRE"/>
    <property type="match status" value="1"/>
</dbReference>
<feature type="domain" description="HTH cro/C1-type" evidence="3">
    <location>
        <begin position="12"/>
        <end position="66"/>
    </location>
</feature>
<dbReference type="PANTHER" id="PTHR43236:SF1">
    <property type="entry name" value="BLL7220 PROTEIN"/>
    <property type="match status" value="1"/>
</dbReference>